<dbReference type="AlphaFoldDB" id="A0A086MUU9"/>
<feature type="transmembrane region" description="Helical" evidence="1">
    <location>
        <begin position="84"/>
        <end position="102"/>
    </location>
</feature>
<dbReference type="EMBL" id="JNFQ01000002">
    <property type="protein sequence ID" value="KFG72667.1"/>
    <property type="molecule type" value="Genomic_DNA"/>
</dbReference>
<dbReference type="STRING" id="1915400.FM21_17425"/>
<keyword evidence="1" id="KW-0812">Transmembrane</keyword>
<sequence>MTYGGRAGGPAGLRYRPHPPCARRTPALSSLAGLSGSGFGKAVEHLEQRWFGAASMLLSLLTGASATVAAGRLTGGGGVGIDEAALVVCPLALVASFAVRRLTARDAHRTTTRAAGLVVVPALLGAVMSATG</sequence>
<keyword evidence="3" id="KW-1185">Reference proteome</keyword>
<name>A0A086MUU9_9ACTN</name>
<accession>A0A086MUU9</accession>
<keyword evidence="1" id="KW-0472">Membrane</keyword>
<evidence type="ECO:0000313" key="3">
    <source>
        <dbReference type="Proteomes" id="UP000029095"/>
    </source>
</evidence>
<feature type="transmembrane region" description="Helical" evidence="1">
    <location>
        <begin position="50"/>
        <end position="72"/>
    </location>
</feature>
<keyword evidence="1" id="KW-1133">Transmembrane helix</keyword>
<dbReference type="HOGENOM" id="CLU_1915932_0_0_11"/>
<comment type="caution">
    <text evidence="2">The sequence shown here is derived from an EMBL/GenBank/DDBJ whole genome shotgun (WGS) entry which is preliminary data.</text>
</comment>
<proteinExistence type="predicted"/>
<evidence type="ECO:0000256" key="1">
    <source>
        <dbReference type="SAM" id="Phobius"/>
    </source>
</evidence>
<gene>
    <name evidence="2" type="ORF">FM21_17425</name>
</gene>
<feature type="transmembrane region" description="Helical" evidence="1">
    <location>
        <begin position="114"/>
        <end position="131"/>
    </location>
</feature>
<organism evidence="2 3">
    <name type="scientific">Streptomyces mutabilis</name>
    <dbReference type="NCBI Taxonomy" id="67332"/>
    <lineage>
        <taxon>Bacteria</taxon>
        <taxon>Bacillati</taxon>
        <taxon>Actinomycetota</taxon>
        <taxon>Actinomycetes</taxon>
        <taxon>Kitasatosporales</taxon>
        <taxon>Streptomycetaceae</taxon>
        <taxon>Streptomyces</taxon>
    </lineage>
</organism>
<reference evidence="2 3" key="1">
    <citation type="submission" date="2014-05" db="EMBL/GenBank/DDBJ databases">
        <title>Complete genome sequence of the Streptomyces mutabilis TRM45540.</title>
        <authorList>
            <person name="Luo X."/>
            <person name="Zhang L."/>
        </authorList>
    </citation>
    <scope>NUCLEOTIDE SEQUENCE [LARGE SCALE GENOMIC DNA]</scope>
    <source>
        <strain evidence="2 3">TRM45540</strain>
    </source>
</reference>
<protein>
    <submittedName>
        <fullName evidence="2">Uncharacterized protein</fullName>
    </submittedName>
</protein>
<dbReference type="Proteomes" id="UP000029095">
    <property type="component" value="Unassembled WGS sequence"/>
</dbReference>
<dbReference type="RefSeq" id="WP_043377772.1">
    <property type="nucleotide sequence ID" value="NZ_KN039947.1"/>
</dbReference>
<evidence type="ECO:0000313" key="2">
    <source>
        <dbReference type="EMBL" id="KFG72667.1"/>
    </source>
</evidence>